<dbReference type="Pfam" id="PF07883">
    <property type="entry name" value="Cupin_2"/>
    <property type="match status" value="1"/>
</dbReference>
<feature type="domain" description="Cupin type-2" evidence="2">
    <location>
        <begin position="48"/>
        <end position="121"/>
    </location>
</feature>
<evidence type="ECO:0000256" key="1">
    <source>
        <dbReference type="SAM" id="SignalP"/>
    </source>
</evidence>
<dbReference type="InterPro" id="IPR013096">
    <property type="entry name" value="Cupin_2"/>
</dbReference>
<gene>
    <name evidence="3" type="ORF">GCM10008174_09100</name>
</gene>
<evidence type="ECO:0000259" key="2">
    <source>
        <dbReference type="Pfam" id="PF07883"/>
    </source>
</evidence>
<dbReference type="InterPro" id="IPR011051">
    <property type="entry name" value="RmlC_Cupin_sf"/>
</dbReference>
<sequence length="136" mass="14223">MTRLLAAAAAISLLVTAATADEAITAKITPTFAAAIPNISGKSLKAVTVEYGPGGSSGSHTHAKSAFIWAYVLDGAFRSKVDDGPERIYRKGEFWIEQPGAHHGVSANASATEPAKLLAVFVVDTDDTNLTVPDKR</sequence>
<dbReference type="CDD" id="cd02234">
    <property type="entry name" value="cupin_BLR7677-like"/>
    <property type="match status" value="1"/>
</dbReference>
<dbReference type="Gene3D" id="2.60.120.10">
    <property type="entry name" value="Jelly Rolls"/>
    <property type="match status" value="1"/>
</dbReference>
<feature type="signal peptide" evidence="1">
    <location>
        <begin position="1"/>
        <end position="20"/>
    </location>
</feature>
<dbReference type="PANTHER" id="PTHR38599">
    <property type="entry name" value="CUPIN DOMAIN PROTEIN (AFU_ORTHOLOGUE AFUA_3G13620)"/>
    <property type="match status" value="1"/>
</dbReference>
<proteinExistence type="predicted"/>
<dbReference type="Proteomes" id="UP001143309">
    <property type="component" value="Unassembled WGS sequence"/>
</dbReference>
<accession>A0A9W6JN29</accession>
<reference evidence="3" key="2">
    <citation type="submission" date="2023-01" db="EMBL/GenBank/DDBJ databases">
        <authorList>
            <person name="Sun Q."/>
            <person name="Evtushenko L."/>
        </authorList>
    </citation>
    <scope>NUCLEOTIDE SEQUENCE</scope>
    <source>
        <strain evidence="3">VKM B-2748</strain>
    </source>
</reference>
<dbReference type="SUPFAM" id="SSF51182">
    <property type="entry name" value="RmlC-like cupins"/>
    <property type="match status" value="1"/>
</dbReference>
<evidence type="ECO:0000313" key="3">
    <source>
        <dbReference type="EMBL" id="GLK79169.1"/>
    </source>
</evidence>
<dbReference type="EMBL" id="BSFL01000001">
    <property type="protein sequence ID" value="GLK79169.1"/>
    <property type="molecule type" value="Genomic_DNA"/>
</dbReference>
<organism evidence="3 4">
    <name type="scientific">Methylopila turkensis</name>
    <dbReference type="NCBI Taxonomy" id="1437816"/>
    <lineage>
        <taxon>Bacteria</taxon>
        <taxon>Pseudomonadati</taxon>
        <taxon>Pseudomonadota</taxon>
        <taxon>Alphaproteobacteria</taxon>
        <taxon>Hyphomicrobiales</taxon>
        <taxon>Methylopilaceae</taxon>
        <taxon>Methylopila</taxon>
    </lineage>
</organism>
<dbReference type="AlphaFoldDB" id="A0A9W6JN29"/>
<dbReference type="InterPro" id="IPR014710">
    <property type="entry name" value="RmlC-like_jellyroll"/>
</dbReference>
<comment type="caution">
    <text evidence="3">The sequence shown here is derived from an EMBL/GenBank/DDBJ whole genome shotgun (WGS) entry which is preliminary data.</text>
</comment>
<feature type="chain" id="PRO_5040776604" evidence="1">
    <location>
        <begin position="21"/>
        <end position="136"/>
    </location>
</feature>
<keyword evidence="1" id="KW-0732">Signal</keyword>
<protein>
    <submittedName>
        <fullName evidence="3">Cupin</fullName>
    </submittedName>
</protein>
<name>A0A9W6JN29_9HYPH</name>
<reference evidence="3" key="1">
    <citation type="journal article" date="2014" name="Int. J. Syst. Evol. Microbiol.">
        <title>Complete genome sequence of Corynebacterium casei LMG S-19264T (=DSM 44701T), isolated from a smear-ripened cheese.</title>
        <authorList>
            <consortium name="US DOE Joint Genome Institute (JGI-PGF)"/>
            <person name="Walter F."/>
            <person name="Albersmeier A."/>
            <person name="Kalinowski J."/>
            <person name="Ruckert C."/>
        </authorList>
    </citation>
    <scope>NUCLEOTIDE SEQUENCE</scope>
    <source>
        <strain evidence="3">VKM B-2748</strain>
    </source>
</reference>
<dbReference type="PANTHER" id="PTHR38599:SF1">
    <property type="entry name" value="CUPIN DOMAIN PROTEIN (AFU_ORTHOLOGUE AFUA_3G13620)"/>
    <property type="match status" value="1"/>
</dbReference>
<evidence type="ECO:0000313" key="4">
    <source>
        <dbReference type="Proteomes" id="UP001143309"/>
    </source>
</evidence>
<dbReference type="RefSeq" id="WP_271199644.1">
    <property type="nucleotide sequence ID" value="NZ_BSFL01000001.1"/>
</dbReference>
<keyword evidence="4" id="KW-1185">Reference proteome</keyword>